<feature type="transmembrane region" description="Helical" evidence="2">
    <location>
        <begin position="177"/>
        <end position="199"/>
    </location>
</feature>
<dbReference type="RefSeq" id="WP_145090846.1">
    <property type="nucleotide sequence ID" value="NZ_CP036274.1"/>
</dbReference>
<keyword evidence="2" id="KW-0812">Transmembrane</keyword>
<keyword evidence="3" id="KW-0560">Oxidoreductase</keyword>
<comment type="function">
    <text evidence="2">NDH-1 shuttles electrons from NADH, via FMN and iron-sulfur (Fe-S) centers, to quinones in the respiratory chain. Couples the redox reaction to proton translocation (for every two electrons transferred, four hydrogen ions are translocated across the cytoplasmic membrane), and thus conserves the redox energy in a proton gradient.</text>
</comment>
<dbReference type="KEGG" id="aagg:ETAA8_35820"/>
<dbReference type="GO" id="GO:0048038">
    <property type="term" value="F:quinone binding"/>
    <property type="evidence" value="ECO:0007669"/>
    <property type="project" value="UniProtKB-UniRule"/>
</dbReference>
<dbReference type="GO" id="GO:0005886">
    <property type="term" value="C:plasma membrane"/>
    <property type="evidence" value="ECO:0007669"/>
    <property type="project" value="UniProtKB-SubCell"/>
</dbReference>
<name>A0A517YE23_9BACT</name>
<comment type="caution">
    <text evidence="2">Lacks conserved residue(s) required for the propagation of feature annotation.</text>
</comment>
<keyword evidence="2" id="KW-1003">Cell membrane</keyword>
<feature type="transmembrane region" description="Helical" evidence="2">
    <location>
        <begin position="98"/>
        <end position="119"/>
    </location>
</feature>
<feature type="transmembrane region" description="Helical" evidence="2">
    <location>
        <begin position="328"/>
        <end position="349"/>
    </location>
</feature>
<dbReference type="AlphaFoldDB" id="A0A517YE23"/>
<dbReference type="Pfam" id="PF00499">
    <property type="entry name" value="Oxidored_q3"/>
    <property type="match status" value="1"/>
</dbReference>
<gene>
    <name evidence="3" type="primary">nuoJ_2</name>
    <name evidence="3" type="ORF">ETAA8_35820</name>
</gene>
<protein>
    <recommendedName>
        <fullName evidence="2">NADH-quinone oxidoreductase subunit J</fullName>
        <ecNumber evidence="2">7.1.1.-</ecNumber>
    </recommendedName>
</protein>
<feature type="transmembrane region" description="Helical" evidence="2">
    <location>
        <begin position="305"/>
        <end position="322"/>
    </location>
</feature>
<evidence type="ECO:0000256" key="1">
    <source>
        <dbReference type="ARBA" id="ARBA00005698"/>
    </source>
</evidence>
<keyword evidence="2" id="KW-0472">Membrane</keyword>
<evidence type="ECO:0000313" key="4">
    <source>
        <dbReference type="Proteomes" id="UP000315017"/>
    </source>
</evidence>
<accession>A0A517YE23</accession>
<dbReference type="GO" id="GO:0008137">
    <property type="term" value="F:NADH dehydrogenase (ubiquinone) activity"/>
    <property type="evidence" value="ECO:0007669"/>
    <property type="project" value="UniProtKB-UniRule"/>
</dbReference>
<keyword evidence="2" id="KW-1133">Transmembrane helix</keyword>
<comment type="subcellular location">
    <subcellularLocation>
        <location evidence="2">Cell membrane</location>
        <topology evidence="2">Multi-pass membrane protein</topology>
    </subcellularLocation>
</comment>
<dbReference type="InterPro" id="IPR042106">
    <property type="entry name" value="Nuo/plastoQ_OxRdtase_6_NuoJ"/>
</dbReference>
<reference evidence="3 4" key="1">
    <citation type="submission" date="2019-02" db="EMBL/GenBank/DDBJ databases">
        <title>Deep-cultivation of Planctomycetes and their phenomic and genomic characterization uncovers novel biology.</title>
        <authorList>
            <person name="Wiegand S."/>
            <person name="Jogler M."/>
            <person name="Boedeker C."/>
            <person name="Pinto D."/>
            <person name="Vollmers J."/>
            <person name="Rivas-Marin E."/>
            <person name="Kohn T."/>
            <person name="Peeters S.H."/>
            <person name="Heuer A."/>
            <person name="Rast P."/>
            <person name="Oberbeckmann S."/>
            <person name="Bunk B."/>
            <person name="Jeske O."/>
            <person name="Meyerdierks A."/>
            <person name="Storesund J.E."/>
            <person name="Kallscheuer N."/>
            <person name="Luecker S."/>
            <person name="Lage O.M."/>
            <person name="Pohl T."/>
            <person name="Merkel B.J."/>
            <person name="Hornburger P."/>
            <person name="Mueller R.-W."/>
            <person name="Bruemmer F."/>
            <person name="Labrenz M."/>
            <person name="Spormann A.M."/>
            <person name="Op den Camp H."/>
            <person name="Overmann J."/>
            <person name="Amann R."/>
            <person name="Jetten M.S.M."/>
            <person name="Mascher T."/>
            <person name="Medema M.H."/>
            <person name="Devos D.P."/>
            <person name="Kaster A.-K."/>
            <person name="Ovreas L."/>
            <person name="Rohde M."/>
            <person name="Galperin M.Y."/>
            <person name="Jogler C."/>
        </authorList>
    </citation>
    <scope>NUCLEOTIDE SEQUENCE [LARGE SCALE GENOMIC DNA]</scope>
    <source>
        <strain evidence="3 4">ETA_A8</strain>
    </source>
</reference>
<dbReference type="EC" id="7.1.1.-" evidence="2"/>
<dbReference type="Gene3D" id="1.20.120.1200">
    <property type="entry name" value="NADH-ubiquinone/plastoquinone oxidoreductase chain 6, subunit NuoJ"/>
    <property type="match status" value="1"/>
</dbReference>
<keyword evidence="2" id="KW-0874">Quinone</keyword>
<feature type="transmembrane region" description="Helical" evidence="2">
    <location>
        <begin position="12"/>
        <end position="32"/>
    </location>
</feature>
<sequence>MTLLAADLLNWHTVTFLFFALLACGFGAAVLATSNIVRMAFYLTLCLGAISGLFFLAGAEFVGAMQLMIYVGGTLVLLIFGVMLTAQERFINMKTGAGEWVLGLIVGGSLLLLLLRAGFSIDSWNPPTLKEGEVVVARRIEIADSRTSTPIGLALSGIRVEKLSEPSELRRRGMVGYMLPFVIVSMHLLTVLIGAGYMARTKRVRTGRVLEAPARTTAPDRKMPLSIVGGIVSGVLTNLYLIFSTIMFMAGKVPLPTGGKVGEWTKSFVAGVDALPDWIFPVLVLTFLANIGLLIVVYYWQRWGLVGLMLVPLAQLLFLTNAGVGVGLAALLALSMLIPAVLLIFLCVATGRPTPWSQMD</sequence>
<feature type="transmembrane region" description="Helical" evidence="2">
    <location>
        <begin position="278"/>
        <end position="300"/>
    </location>
</feature>
<comment type="catalytic activity">
    <reaction evidence="2">
        <text>a quinone + NADH + 5 H(+)(in) = a quinol + NAD(+) + 4 H(+)(out)</text>
        <dbReference type="Rhea" id="RHEA:57888"/>
        <dbReference type="ChEBI" id="CHEBI:15378"/>
        <dbReference type="ChEBI" id="CHEBI:24646"/>
        <dbReference type="ChEBI" id="CHEBI:57540"/>
        <dbReference type="ChEBI" id="CHEBI:57945"/>
        <dbReference type="ChEBI" id="CHEBI:132124"/>
    </reaction>
</comment>
<feature type="transmembrane region" description="Helical" evidence="2">
    <location>
        <begin position="225"/>
        <end position="250"/>
    </location>
</feature>
<feature type="transmembrane region" description="Helical" evidence="2">
    <location>
        <begin position="67"/>
        <end position="86"/>
    </location>
</feature>
<feature type="transmembrane region" description="Helical" evidence="2">
    <location>
        <begin position="39"/>
        <end position="61"/>
    </location>
</feature>
<dbReference type="OrthoDB" id="261376at2"/>
<dbReference type="EMBL" id="CP036274">
    <property type="protein sequence ID" value="QDU28481.1"/>
    <property type="molecule type" value="Genomic_DNA"/>
</dbReference>
<organism evidence="3 4">
    <name type="scientific">Anatilimnocola aggregata</name>
    <dbReference type="NCBI Taxonomy" id="2528021"/>
    <lineage>
        <taxon>Bacteria</taxon>
        <taxon>Pseudomonadati</taxon>
        <taxon>Planctomycetota</taxon>
        <taxon>Planctomycetia</taxon>
        <taxon>Pirellulales</taxon>
        <taxon>Pirellulaceae</taxon>
        <taxon>Anatilimnocola</taxon>
    </lineage>
</organism>
<proteinExistence type="inferred from homology"/>
<evidence type="ECO:0000256" key="2">
    <source>
        <dbReference type="RuleBase" id="RU004429"/>
    </source>
</evidence>
<dbReference type="PANTHER" id="PTHR33269:SF17">
    <property type="entry name" value="NADH-UBIQUINONE OXIDOREDUCTASE CHAIN 6"/>
    <property type="match status" value="1"/>
</dbReference>
<dbReference type="PANTHER" id="PTHR33269">
    <property type="entry name" value="NADH-UBIQUINONE OXIDOREDUCTASE CHAIN 6"/>
    <property type="match status" value="1"/>
</dbReference>
<dbReference type="GO" id="GO:0016491">
    <property type="term" value="F:oxidoreductase activity"/>
    <property type="evidence" value="ECO:0007669"/>
    <property type="project" value="UniProtKB-KW"/>
</dbReference>
<dbReference type="Proteomes" id="UP000315017">
    <property type="component" value="Chromosome"/>
</dbReference>
<keyword evidence="2" id="KW-0520">NAD</keyword>
<evidence type="ECO:0000313" key="3">
    <source>
        <dbReference type="EMBL" id="QDU28481.1"/>
    </source>
</evidence>
<comment type="similarity">
    <text evidence="1 2">Belongs to the complex I subunit 6 family.</text>
</comment>
<dbReference type="InterPro" id="IPR001457">
    <property type="entry name" value="NADH_UbQ/plastoQ_OxRdtase_su6"/>
</dbReference>
<keyword evidence="4" id="KW-1185">Reference proteome</keyword>